<feature type="transmembrane region" description="Helical" evidence="8">
    <location>
        <begin position="97"/>
        <end position="120"/>
    </location>
</feature>
<feature type="transmembrane region" description="Helical" evidence="8">
    <location>
        <begin position="402"/>
        <end position="422"/>
    </location>
</feature>
<proteinExistence type="inferred from homology"/>
<feature type="transmembrane region" description="Helical" evidence="8">
    <location>
        <begin position="348"/>
        <end position="365"/>
    </location>
</feature>
<evidence type="ECO:0000256" key="8">
    <source>
        <dbReference type="SAM" id="Phobius"/>
    </source>
</evidence>
<evidence type="ECO:0000256" key="1">
    <source>
        <dbReference type="ARBA" id="ARBA00004141"/>
    </source>
</evidence>
<evidence type="ECO:0000313" key="10">
    <source>
        <dbReference type="EMBL" id="KAJ7042541.1"/>
    </source>
</evidence>
<dbReference type="Pfam" id="PF01490">
    <property type="entry name" value="Aa_trans"/>
    <property type="match status" value="1"/>
</dbReference>
<protein>
    <submittedName>
        <fullName evidence="10">Transmembrane amino acid transporter protein-domain-containing protein</fullName>
    </submittedName>
</protein>
<evidence type="ECO:0000256" key="6">
    <source>
        <dbReference type="ARBA" id="ARBA00022989"/>
    </source>
</evidence>
<organism evidence="10 11">
    <name type="scientific">Mycena alexandri</name>
    <dbReference type="NCBI Taxonomy" id="1745969"/>
    <lineage>
        <taxon>Eukaryota</taxon>
        <taxon>Fungi</taxon>
        <taxon>Dikarya</taxon>
        <taxon>Basidiomycota</taxon>
        <taxon>Agaricomycotina</taxon>
        <taxon>Agaricomycetes</taxon>
        <taxon>Agaricomycetidae</taxon>
        <taxon>Agaricales</taxon>
        <taxon>Marasmiineae</taxon>
        <taxon>Mycenaceae</taxon>
        <taxon>Mycena</taxon>
    </lineage>
</organism>
<feature type="transmembrane region" description="Helical" evidence="8">
    <location>
        <begin position="371"/>
        <end position="390"/>
    </location>
</feature>
<keyword evidence="7 8" id="KW-0472">Membrane</keyword>
<feature type="transmembrane region" description="Helical" evidence="8">
    <location>
        <begin position="164"/>
        <end position="183"/>
    </location>
</feature>
<comment type="subcellular location">
    <subcellularLocation>
        <location evidence="1">Membrane</location>
        <topology evidence="1">Multi-pass membrane protein</topology>
    </subcellularLocation>
</comment>
<keyword evidence="6 8" id="KW-1133">Transmembrane helix</keyword>
<keyword evidence="4 8" id="KW-0812">Transmembrane</keyword>
<evidence type="ECO:0000259" key="9">
    <source>
        <dbReference type="Pfam" id="PF01490"/>
    </source>
</evidence>
<dbReference type="AlphaFoldDB" id="A0AAD6TA07"/>
<keyword evidence="3" id="KW-0813">Transport</keyword>
<keyword evidence="11" id="KW-1185">Reference proteome</keyword>
<feature type="transmembrane region" description="Helical" evidence="8">
    <location>
        <begin position="30"/>
        <end position="50"/>
    </location>
</feature>
<feature type="transmembrane region" description="Helical" evidence="8">
    <location>
        <begin position="203"/>
        <end position="228"/>
    </location>
</feature>
<sequence length="423" mass="45630">MRRSSTSSSYDSETSSSTVNKYGRSTFGQTLFNCVAMLVGIGLLSVPLAFAYTGWVAGTLLIFSYGFISCYTAKILGRIILSDRSLRCYSDIGRKAFGPWCTPVIGFIFCFELFAVSVLLVTLYADSLHSLVPRFSADTYKLWSLVLILPTVFLPLSLLSYSSILGIFSTILIIVVVLVDGLSKPSAPGSLWSPAETSLSVSNWSNMGIAFGLFIAGFGCHPLIPSLAQDMIEPNKFERMINFAFAIATSIYAFLAAVGYLMFGNSVSGEISMDLLRTPGYNKALNHLALWMLVLSPLSKFALTTRPLLTTLEILLGIELPCCSSNDEMKKLSGALASRENVKKALRILQRICLTLLSVMISILVPGFSEILAFVGCSSAFILCVIGPLAANASMSGRCGILDGLIMVSALVMAVWGTVALFL</sequence>
<dbReference type="PANTHER" id="PTHR22950:SF692">
    <property type="entry name" value="TRANSMEMBRANE AMINO ACID TRANSPORTER FAMILY PROTEIN"/>
    <property type="match status" value="1"/>
</dbReference>
<dbReference type="Proteomes" id="UP001218188">
    <property type="component" value="Unassembled WGS sequence"/>
</dbReference>
<feature type="transmembrane region" description="Helical" evidence="8">
    <location>
        <begin position="284"/>
        <end position="303"/>
    </location>
</feature>
<comment type="caution">
    <text evidence="10">The sequence shown here is derived from an EMBL/GenBank/DDBJ whole genome shotgun (WGS) entry which is preliminary data.</text>
</comment>
<dbReference type="EMBL" id="JARJCM010000012">
    <property type="protein sequence ID" value="KAJ7042541.1"/>
    <property type="molecule type" value="Genomic_DNA"/>
</dbReference>
<accession>A0AAD6TA07</accession>
<keyword evidence="5" id="KW-0029">Amino-acid transport</keyword>
<evidence type="ECO:0000256" key="5">
    <source>
        <dbReference type="ARBA" id="ARBA00022970"/>
    </source>
</evidence>
<evidence type="ECO:0000313" key="11">
    <source>
        <dbReference type="Proteomes" id="UP001218188"/>
    </source>
</evidence>
<name>A0AAD6TA07_9AGAR</name>
<dbReference type="GO" id="GO:0005774">
    <property type="term" value="C:vacuolar membrane"/>
    <property type="evidence" value="ECO:0007669"/>
    <property type="project" value="TreeGrafter"/>
</dbReference>
<dbReference type="GO" id="GO:0015179">
    <property type="term" value="F:L-amino acid transmembrane transporter activity"/>
    <property type="evidence" value="ECO:0007669"/>
    <property type="project" value="TreeGrafter"/>
</dbReference>
<comment type="similarity">
    <text evidence="2">Belongs to the amino acid/polyamine transporter 2 family.</text>
</comment>
<dbReference type="PANTHER" id="PTHR22950">
    <property type="entry name" value="AMINO ACID TRANSPORTER"/>
    <property type="match status" value="1"/>
</dbReference>
<dbReference type="InterPro" id="IPR013057">
    <property type="entry name" value="AA_transpt_TM"/>
</dbReference>
<evidence type="ECO:0000256" key="4">
    <source>
        <dbReference type="ARBA" id="ARBA00022692"/>
    </source>
</evidence>
<evidence type="ECO:0000256" key="2">
    <source>
        <dbReference type="ARBA" id="ARBA00008066"/>
    </source>
</evidence>
<evidence type="ECO:0000256" key="7">
    <source>
        <dbReference type="ARBA" id="ARBA00023136"/>
    </source>
</evidence>
<gene>
    <name evidence="10" type="ORF">C8F04DRAFT_1076263</name>
</gene>
<evidence type="ECO:0000256" key="3">
    <source>
        <dbReference type="ARBA" id="ARBA00022448"/>
    </source>
</evidence>
<feature type="transmembrane region" description="Helical" evidence="8">
    <location>
        <begin position="240"/>
        <end position="264"/>
    </location>
</feature>
<reference evidence="10" key="1">
    <citation type="submission" date="2023-03" db="EMBL/GenBank/DDBJ databases">
        <title>Massive genome expansion in bonnet fungi (Mycena s.s.) driven by repeated elements and novel gene families across ecological guilds.</title>
        <authorList>
            <consortium name="Lawrence Berkeley National Laboratory"/>
            <person name="Harder C.B."/>
            <person name="Miyauchi S."/>
            <person name="Viragh M."/>
            <person name="Kuo A."/>
            <person name="Thoen E."/>
            <person name="Andreopoulos B."/>
            <person name="Lu D."/>
            <person name="Skrede I."/>
            <person name="Drula E."/>
            <person name="Henrissat B."/>
            <person name="Morin E."/>
            <person name="Kohler A."/>
            <person name="Barry K."/>
            <person name="LaButti K."/>
            <person name="Morin E."/>
            <person name="Salamov A."/>
            <person name="Lipzen A."/>
            <person name="Mereny Z."/>
            <person name="Hegedus B."/>
            <person name="Baldrian P."/>
            <person name="Stursova M."/>
            <person name="Weitz H."/>
            <person name="Taylor A."/>
            <person name="Grigoriev I.V."/>
            <person name="Nagy L.G."/>
            <person name="Martin F."/>
            <person name="Kauserud H."/>
        </authorList>
    </citation>
    <scope>NUCLEOTIDE SEQUENCE</scope>
    <source>
        <strain evidence="10">CBHHK200</strain>
    </source>
</reference>
<feature type="transmembrane region" description="Helical" evidence="8">
    <location>
        <begin position="56"/>
        <end position="76"/>
    </location>
</feature>
<feature type="domain" description="Amino acid transporter transmembrane" evidence="9">
    <location>
        <begin position="24"/>
        <end position="389"/>
    </location>
</feature>
<feature type="transmembrane region" description="Helical" evidence="8">
    <location>
        <begin position="140"/>
        <end position="159"/>
    </location>
</feature>